<evidence type="ECO:0000256" key="2">
    <source>
        <dbReference type="PROSITE-ProRule" id="PRU00168"/>
    </source>
</evidence>
<dbReference type="PANTHER" id="PTHR23113">
    <property type="entry name" value="GUANINE NUCLEOTIDE EXCHANGE FACTOR"/>
    <property type="match status" value="1"/>
</dbReference>
<evidence type="ECO:0000256" key="1">
    <source>
        <dbReference type="ARBA" id="ARBA00022658"/>
    </source>
</evidence>
<dbReference type="SUPFAM" id="SSF48366">
    <property type="entry name" value="Ras GEF"/>
    <property type="match status" value="1"/>
</dbReference>
<feature type="domain" description="Ras-GEF" evidence="4">
    <location>
        <begin position="561"/>
        <end position="857"/>
    </location>
</feature>
<dbReference type="Proteomes" id="UP001234581">
    <property type="component" value="Unassembled WGS sequence"/>
</dbReference>
<feature type="compositionally biased region" description="Polar residues" evidence="3">
    <location>
        <begin position="382"/>
        <end position="394"/>
    </location>
</feature>
<feature type="compositionally biased region" description="Polar residues" evidence="3">
    <location>
        <begin position="771"/>
        <end position="789"/>
    </location>
</feature>
<feature type="compositionally biased region" description="Polar residues" evidence="3">
    <location>
        <begin position="166"/>
        <end position="176"/>
    </location>
</feature>
<proteinExistence type="predicted"/>
<feature type="region of interest" description="Disordered" evidence="3">
    <location>
        <begin position="369"/>
        <end position="450"/>
    </location>
</feature>
<dbReference type="InterPro" id="IPR036964">
    <property type="entry name" value="RASGEF_cat_dom_sf"/>
</dbReference>
<dbReference type="GeneID" id="83214418"/>
<feature type="domain" description="N-terminal Ras-GEF" evidence="5">
    <location>
        <begin position="243"/>
        <end position="370"/>
    </location>
</feature>
<dbReference type="PANTHER" id="PTHR23113:SF363">
    <property type="entry name" value="PROTEIN SON OF SEVENLESS"/>
    <property type="match status" value="1"/>
</dbReference>
<feature type="region of interest" description="Disordered" evidence="3">
    <location>
        <begin position="771"/>
        <end position="793"/>
    </location>
</feature>
<dbReference type="Pfam" id="PF00618">
    <property type="entry name" value="RasGEF_N"/>
    <property type="match status" value="1"/>
</dbReference>
<dbReference type="PROSITE" id="PS50212">
    <property type="entry name" value="RASGEF_NTER"/>
    <property type="match status" value="1"/>
</dbReference>
<evidence type="ECO:0000256" key="3">
    <source>
        <dbReference type="SAM" id="MobiDB-lite"/>
    </source>
</evidence>
<sequence>MPAVESQLKRRSKSLDDLALKCTIADTKAWLQSDPDRLCHYNDISTPTSPVVTFVSSPTEDLPKRRHSSCCEPISSKECLRLATIYGWVTTNTLSCPYDMAKYSSRDVVQLMPDPPTKLLQHQKRRQPPVPMLYSSRSFTQDYLASNKLSKMFMRKRTLDKRKQRSTPSIQLSSLHASPKQLDGINTTTDIYDDNQLTIDTTKANNNDNVPLPTPPIENDPHVFDVLSKDLPCFITYNNRDDDTTVMTSATVEKLVEKLTSEMDSEFMMDFFLTYRQFLSSIKLCKLLILRFRWALLENTDDRSLVRIRTFVVIRHWLTHYWDHDFSKSRTLRFILSTFLSELRSHPTILGSPRDARIIKSLRNLFKRQRKQKQGRMDEDIQSSCDRASLSTTPGLFDTRRSSNSRGGMIEEHRRKDSGFGNIQSSKAQHHGRPNSTSSSSSTTISSPWATRVSSSLKSIKRSMWHRASSSLTSTTSDDIQHYPSPQPSISTPIPSHTATATTKSSRHQSHYSYPPNLTPSPSHRLLRTSPLGIERLSATIFGSDSNNSKSTYRPFILFYRTETVAQQFCMIERQMLQYVTWDELVELRWKDRRSGAASRSPIVDDGTKEQSGVEQLIGYFNRTCQWVTSEIVQSQSLELRVRVIEKYIRIALKCYMHRNYSTLMQILLGLQSPAVSRLEKTWQRVNTYEMQVLDDLKELTKPFRNWKNIRAAMSKAIEDIAEASAVESILTHAHDDDAIHATDARGSIPFLGLYLSDLVFNAELPSILTSTSNQQQQHGNGTFNTTQPPDADNELRTRLSTHLVNYNKFRITASVVRHVLAFQVLSRAYDFDYHPDVFSKLQQLQFLDNADRTHPTPCRFGLQL</sequence>
<dbReference type="GO" id="GO:0005085">
    <property type="term" value="F:guanyl-nucleotide exchange factor activity"/>
    <property type="evidence" value="ECO:0007669"/>
    <property type="project" value="UniProtKB-KW"/>
</dbReference>
<dbReference type="GO" id="GO:0005886">
    <property type="term" value="C:plasma membrane"/>
    <property type="evidence" value="ECO:0007669"/>
    <property type="project" value="TreeGrafter"/>
</dbReference>
<evidence type="ECO:0000313" key="7">
    <source>
        <dbReference type="Proteomes" id="UP001234581"/>
    </source>
</evidence>
<organism evidence="6 7">
    <name type="scientific">Lichtheimia ornata</name>
    <dbReference type="NCBI Taxonomy" id="688661"/>
    <lineage>
        <taxon>Eukaryota</taxon>
        <taxon>Fungi</taxon>
        <taxon>Fungi incertae sedis</taxon>
        <taxon>Mucoromycota</taxon>
        <taxon>Mucoromycotina</taxon>
        <taxon>Mucoromycetes</taxon>
        <taxon>Mucorales</taxon>
        <taxon>Lichtheimiaceae</taxon>
        <taxon>Lichtheimia</taxon>
    </lineage>
</organism>
<feature type="compositionally biased region" description="Low complexity" evidence="3">
    <location>
        <begin position="436"/>
        <end position="447"/>
    </location>
</feature>
<evidence type="ECO:0000259" key="4">
    <source>
        <dbReference type="PROSITE" id="PS50009"/>
    </source>
</evidence>
<evidence type="ECO:0000259" key="5">
    <source>
        <dbReference type="PROSITE" id="PS50212"/>
    </source>
</evidence>
<dbReference type="Gene3D" id="1.20.870.10">
    <property type="entry name" value="Son of sevenless (SoS) protein Chain: S domain 1"/>
    <property type="match status" value="1"/>
</dbReference>
<dbReference type="SMART" id="SM00229">
    <property type="entry name" value="RasGEFN"/>
    <property type="match status" value="1"/>
</dbReference>
<evidence type="ECO:0008006" key="8">
    <source>
        <dbReference type="Google" id="ProtNLM"/>
    </source>
</evidence>
<dbReference type="InterPro" id="IPR008937">
    <property type="entry name" value="Ras-like_GEF"/>
</dbReference>
<dbReference type="InterPro" id="IPR001895">
    <property type="entry name" value="RASGEF_cat_dom"/>
</dbReference>
<evidence type="ECO:0000313" key="6">
    <source>
        <dbReference type="EMBL" id="KAJ8657193.1"/>
    </source>
</evidence>
<name>A0AAD7V214_9FUNG</name>
<comment type="caution">
    <text evidence="6">The sequence shown here is derived from an EMBL/GenBank/DDBJ whole genome shotgun (WGS) entry which is preliminary data.</text>
</comment>
<dbReference type="InterPro" id="IPR023578">
    <property type="entry name" value="Ras_GEF_dom_sf"/>
</dbReference>
<protein>
    <recommendedName>
        <fullName evidence="8">Ras GEF</fullName>
    </recommendedName>
</protein>
<dbReference type="SMART" id="SM00147">
    <property type="entry name" value="RasGEF"/>
    <property type="match status" value="1"/>
</dbReference>
<feature type="region of interest" description="Disordered" evidence="3">
    <location>
        <begin position="158"/>
        <end position="178"/>
    </location>
</feature>
<dbReference type="RefSeq" id="XP_058342106.1">
    <property type="nucleotide sequence ID" value="XM_058487029.1"/>
</dbReference>
<dbReference type="Gene3D" id="1.10.840.10">
    <property type="entry name" value="Ras guanine-nucleotide exchange factors catalytic domain"/>
    <property type="match status" value="1"/>
</dbReference>
<dbReference type="CDD" id="cd06224">
    <property type="entry name" value="REM"/>
    <property type="match status" value="1"/>
</dbReference>
<dbReference type="InterPro" id="IPR000651">
    <property type="entry name" value="Ras-like_Gua-exchang_fac_N"/>
</dbReference>
<dbReference type="Pfam" id="PF00617">
    <property type="entry name" value="RasGEF"/>
    <property type="match status" value="1"/>
</dbReference>
<dbReference type="AlphaFoldDB" id="A0AAD7V214"/>
<reference evidence="6 7" key="1">
    <citation type="submission" date="2023-03" db="EMBL/GenBank/DDBJ databases">
        <title>Genome sequence of Lichtheimia ornata CBS 291.66.</title>
        <authorList>
            <person name="Mohabir J.T."/>
            <person name="Shea T.P."/>
            <person name="Kurbessoian T."/>
            <person name="Berby B."/>
            <person name="Fontaine J."/>
            <person name="Livny J."/>
            <person name="Gnirke A."/>
            <person name="Stajich J.E."/>
            <person name="Cuomo C.A."/>
        </authorList>
    </citation>
    <scope>NUCLEOTIDE SEQUENCE [LARGE SCALE GENOMIC DNA]</scope>
    <source>
        <strain evidence="6">CBS 291.66</strain>
    </source>
</reference>
<dbReference type="GO" id="GO:0007265">
    <property type="term" value="P:Ras protein signal transduction"/>
    <property type="evidence" value="ECO:0007669"/>
    <property type="project" value="TreeGrafter"/>
</dbReference>
<feature type="compositionally biased region" description="Basic and acidic residues" evidence="3">
    <location>
        <begin position="409"/>
        <end position="418"/>
    </location>
</feature>
<feature type="region of interest" description="Disordered" evidence="3">
    <location>
        <begin position="472"/>
        <end position="526"/>
    </location>
</feature>
<keyword evidence="7" id="KW-1185">Reference proteome</keyword>
<dbReference type="EMBL" id="JARTCD010000033">
    <property type="protein sequence ID" value="KAJ8657193.1"/>
    <property type="molecule type" value="Genomic_DNA"/>
</dbReference>
<dbReference type="PROSITE" id="PS50009">
    <property type="entry name" value="RASGEF_CAT"/>
    <property type="match status" value="1"/>
</dbReference>
<accession>A0AAD7V214</accession>
<gene>
    <name evidence="6" type="ORF">O0I10_007009</name>
</gene>
<keyword evidence="1 2" id="KW-0344">Guanine-nucleotide releasing factor</keyword>